<dbReference type="AlphaFoldDB" id="A0AAN4TKP9"/>
<evidence type="ECO:0000313" key="1">
    <source>
        <dbReference type="EMBL" id="GBH16845.1"/>
    </source>
</evidence>
<reference evidence="1 2" key="1">
    <citation type="submission" date="2018-04" db="EMBL/GenBank/DDBJ databases">
        <title>Draft genome sequence of Pseudomonas syringae pv. actinidiae biovar 3 strains isolated from kiwifruit in Kagawa prefecture.</title>
        <authorList>
            <person name="Tabuchi M."/>
            <person name="Saito M."/>
            <person name="Fujiwara S."/>
            <person name="Sasa N."/>
            <person name="Akimitsu K."/>
            <person name="Gomi K."/>
            <person name="Konishi-Sugita S."/>
            <person name="Hamano K."/>
            <person name="Kataoka I."/>
        </authorList>
    </citation>
    <scope>NUCLEOTIDE SEQUENCE [LARGE SCALE GENOMIC DNA]</scope>
    <source>
        <strain evidence="1 2">MAFF212211</strain>
    </source>
</reference>
<name>A0AAN4TKP9_PSESF</name>
<comment type="caution">
    <text evidence="1">The sequence shown here is derived from an EMBL/GenBank/DDBJ whole genome shotgun (WGS) entry which is preliminary data.</text>
</comment>
<sequence length="50" mass="5454">MRAALGLDTGDRIEFVELPDGKFAIMAATHSVRDLKGLVRKPAKKSVSRT</sequence>
<keyword evidence="1" id="KW-0238">DNA-binding</keyword>
<accession>A0AAN4TKP9</accession>
<evidence type="ECO:0000313" key="2">
    <source>
        <dbReference type="Proteomes" id="UP000248291"/>
    </source>
</evidence>
<dbReference type="GO" id="GO:0003677">
    <property type="term" value="F:DNA binding"/>
    <property type="evidence" value="ECO:0007669"/>
    <property type="project" value="UniProtKB-KW"/>
</dbReference>
<protein>
    <submittedName>
        <fullName evidence="1">Bifunctional DNA-binding transcriptional regulator of stationary/sporulation/toxin gene expression and antitoxin component of the YhaV-PrlF toxin-antitoxin module</fullName>
    </submittedName>
</protein>
<organism evidence="1 2">
    <name type="scientific">Pseudomonas syringae pv. actinidiae</name>
    <dbReference type="NCBI Taxonomy" id="103796"/>
    <lineage>
        <taxon>Bacteria</taxon>
        <taxon>Pseudomonadati</taxon>
        <taxon>Pseudomonadota</taxon>
        <taxon>Gammaproteobacteria</taxon>
        <taxon>Pseudomonadales</taxon>
        <taxon>Pseudomonadaceae</taxon>
        <taxon>Pseudomonas</taxon>
        <taxon>Pseudomonas syringae</taxon>
    </lineage>
</organism>
<dbReference type="Proteomes" id="UP000248291">
    <property type="component" value="Unassembled WGS sequence"/>
</dbReference>
<gene>
    <name evidence="1" type="ORF">KPSA3_02802</name>
</gene>
<dbReference type="EMBL" id="BGKA01000089">
    <property type="protein sequence ID" value="GBH16845.1"/>
    <property type="molecule type" value="Genomic_DNA"/>
</dbReference>
<proteinExistence type="predicted"/>